<dbReference type="InterPro" id="IPR010069">
    <property type="entry name" value="CdiA_FHA1_rpt"/>
</dbReference>
<dbReference type="NCBIfam" id="TIGR01901">
    <property type="entry name" value="adhes_NPXG"/>
    <property type="match status" value="1"/>
</dbReference>
<dbReference type="Pfam" id="PF05860">
    <property type="entry name" value="TPS"/>
    <property type="match status" value="1"/>
</dbReference>
<dbReference type="InterPro" id="IPR012334">
    <property type="entry name" value="Pectin_lyas_fold"/>
</dbReference>
<accession>A0AAJ3CEK6</accession>
<evidence type="ECO:0000313" key="4">
    <source>
        <dbReference type="Proteomes" id="UP001297361"/>
    </source>
</evidence>
<dbReference type="EMBL" id="JAJFNJ020000003">
    <property type="protein sequence ID" value="MEC3889429.1"/>
    <property type="molecule type" value="Genomic_DNA"/>
</dbReference>
<dbReference type="SUPFAM" id="SSF51126">
    <property type="entry name" value="Pectin lyase-like"/>
    <property type="match status" value="1"/>
</dbReference>
<feature type="chain" id="PRO_5042616692" evidence="1">
    <location>
        <begin position="38"/>
        <end position="5148"/>
    </location>
</feature>
<proteinExistence type="predicted"/>
<dbReference type="GO" id="GO:0003824">
    <property type="term" value="F:catalytic activity"/>
    <property type="evidence" value="ECO:0007669"/>
    <property type="project" value="UniProtKB-ARBA"/>
</dbReference>
<dbReference type="InterPro" id="IPR011050">
    <property type="entry name" value="Pectin_lyase_fold/virulence"/>
</dbReference>
<dbReference type="Pfam" id="PF14424">
    <property type="entry name" value="Toxin-deaminase"/>
    <property type="match status" value="1"/>
</dbReference>
<reference evidence="3" key="2">
    <citation type="submission" date="2024-01" db="EMBL/GenBank/DDBJ databases">
        <title>Long-read genome sequencing of X. campestris pv. papavericola.</title>
        <authorList>
            <person name="Hussain R.M.F."/>
            <person name="Greer S."/>
            <person name="Harrison J."/>
            <person name="Grant M."/>
            <person name="Vicente J."/>
            <person name="Studholme D.J."/>
        </authorList>
    </citation>
    <scope>NUCLEOTIDE SEQUENCE</scope>
    <source>
        <strain evidence="3">NCPPB 2970</strain>
    </source>
</reference>
<dbReference type="InterPro" id="IPR008638">
    <property type="entry name" value="FhaB/CdiA-like_TPS"/>
</dbReference>
<dbReference type="Proteomes" id="UP001297361">
    <property type="component" value="Unassembled WGS sequence"/>
</dbReference>
<dbReference type="Pfam" id="PF05594">
    <property type="entry name" value="Fil_haemagg"/>
    <property type="match status" value="22"/>
</dbReference>
<evidence type="ECO:0000313" key="3">
    <source>
        <dbReference type="EMBL" id="MEC3889429.1"/>
    </source>
</evidence>
<dbReference type="InterPro" id="IPR008619">
    <property type="entry name" value="Filamentous_hemagglutn_rpt"/>
</dbReference>
<reference evidence="3" key="1">
    <citation type="submission" date="2021-10" db="EMBL/GenBank/DDBJ databases">
        <authorList>
            <person name="Hussein R."/>
            <person name="Harrison J."/>
            <person name="Studholme D.J."/>
            <person name="Vicente J."/>
            <person name="Grant M."/>
        </authorList>
    </citation>
    <scope>NUCLEOTIDE SEQUENCE</scope>
    <source>
        <strain evidence="3">NCPPB 2970</strain>
    </source>
</reference>
<feature type="signal peptide" evidence="1">
    <location>
        <begin position="1"/>
        <end position="37"/>
    </location>
</feature>
<dbReference type="Pfam" id="PF13332">
    <property type="entry name" value="Fil_haemagg_2"/>
    <property type="match status" value="7"/>
</dbReference>
<gene>
    <name evidence="3" type="ORF">LLE72_017185</name>
</gene>
<sequence length="5148" mass="511920">MDKQTMGMRGYVAEQCKRGLALLLCCTVTWTSFPAWAQVAPTPNPGGQQPGQQVAANGVPVVDIVAPNARGISHNRYSNFNVGPNGLILNNSAQISKTELGGYVAGNNNLQRSGPASLILNEVTSASSRLQGYTEIAGAKAQLVIANPNGISCDGCGFLNTSRVTLTTGTPNLGSDGALNGFTVTGGALSIGSNGLDAFNVDRLDLLSRQLSVGGSIWTKELVATAGTGRINYDGMLLDVLPGTDGGAPAIGIDVAQLGGMYADRIRLIATEAGVGVVSRGTLAAQSGDLQIDGAGQVSLRGTTVARDGLSARAAGDLEQSGVLGSQQGTVSLRGAQLRLGGDLVAAGALDAQASGTLTHSGRSSAGSIRLFGSQLNADGSLHTQGVLDLGADGLLRTGGVAYAGAGATLRAVRLGVSGTLQSGAAISMQANDIDALGTLDAATALRVNSTGGLRLAGLAQAGQDADVQAGGALELQGQLVAGNALSLGAGSVRIAQGAAVSAGGDLAMRSVGLLETAGSAYAGRDLQVQAGALNNAGRLSAVRAAQVAVDQAVDNSGTLVAGATLRVDAAQLDSLGDLGSQTADTVVRSRSSLNLRGNTVAGAAMTLDAATTADVSGTLSAGRLDLRSGGNATLAGAIQTSSGALTVASAGALTNSGILRSTGELALQANGSLLQRGQLRSDGNLLLAGAAIDSDGTVESGGNLRLASQGDMQLAGTLQSAGATALQAGGRVDNGGAVVAVGTLGLDAAALRNAQGAALSSQGDATLRTAGLLDNAGSLSAGGNLQLTAANVVQQGSGTAGNALTASVRETLDNTGSLVAKQAVQIDAGTLRSNGQLGSESADVRLSSQGDVRLGGVVAAATELQAAAAGDLQQDGALRGQSVTLQAGRDLTTAGSLQSTNALDLQAQRTLTFAAQGTVGGDARLRAETLATTNAAVLQSAGAIGLDATAIDSRGKLDAAGDLRASSQADLRLAGVAQGGRDVTLSAGGNLENAAQVFAGRDLVAQAQRVENASAGVLAAERDVAVDGTTQLVNAGRVQAGRDLQITTAGFEQTGSASAGAALTATIAGALENSGNLIAKDALRIDAGTLRSSGQLGSERAAVSLNSLGEMQLAGVVTAATTLQATAATDLQQAGALKAQSIALQAGRDLAAAGTLQSTSTLDLRAQRTLTITGQASSSAATSLTAGTIATGVDAVVQSGSGITLDGQSIDSRGALDAVSDLQIRSTGALALAGVAQAGQDVVLTAGGAFDNAAQVVAARDLRLQAATASNAAGGTLGALRDLHVETAGVFDNAGSLHGERSLALSTGALLQRGRLYSGDALSITSQGAFDNSGQLVSGNDLSITASRISSNGQLGSVNGAVALTSQGDVDLKGVVSAATTLQATAGGDLLQTGTLSAQSVTLNAGRDLSASGTLQSASTLDMQAQRALRISGQAQANSIALQGGSVATGTGAVVKSFGAITLDGAAIDSRGTLDAGSDLSLRSTGDLSVAGIAQAGRDVVLSAAGTVQNGGQVVAGRDMSVQAGRVDNTAAGALGAGGALTVVSAGALQNDGALQSGGELRMTAASLDQSGSAFAGNTLVANITGTLDNRGSLTAKNALQLDSGGLRSSGQLGSETAGVTLHSRGDLQLQGVVAAATTLQATAVGDLQQAGSLKAHSVALQAGRDLGISGTLQSASLLDLQAQRTLSMTGQASAAGNASLRGAQVVTGQAAVLQSGGAITVDGAAIDSRGALDAATDLTLRSTGDLVVAGIAQADRNVTLSATGALSNAAQVVAGQALGVTANSASNAATGVLLAQGSTTLAIGGLFDNAGAVRAGNQLSMNVGSLRQTGQAYGLQGLGLIAGGAVDNRGDLIGGNALRVEAAQLNSSGQLGSERGDVALISRGNLQLGGTLAAAGAFSAQADGALAQSGSVSAGSNVELRAKGDLNVAGQLGGQQITLNSDAVLRQQGVVSGTTVGLQGARIENAGQTTASGNLTLRAGEISIGGTVGAGIAGDGSLGNGSTLSVIADRQLTASGKLLAGGNLIAQGSQLQLAGASTRATGNASLTTGGDLDHRGGDLLAGGTLSLQAGGRIDNGLLGSVGGKLQANQISIDGGSLNNAGGQLVQSGSGATRVVIGGAFDNTGGTLASNGQDLTISAGSVENAQGRIEHAGAGSLSVTSRGALGNSGGRLVSQGQLSVGASAALNNQGGAIAAAGDAVLTVASLNNIGGSVSARGLNVQSTGAADNRNGLLQANGGALTLRADSLSNAGGTVQAVANAGAGGSMRVELNRGLDNGNGTIGAGTDAVITAESISSSGGSLQAARDLSVTARGQLDNHQGGKLSAGRDLNVAVTGALLNSGGQLDAGNTLTASGGRIDNTQGSIVNNGGGLTRITTGGALTNTSGNLGGRGSVVIDAASIANNSGQLVAGGDLIANTNGLNNQGGNVYAGASFLLQRAGATLDNQNGKIKAEQAVRLNLQNLSNAGGQIGAGSAIGGAGDVVIDTVGFDGGGSILAQNLLDLTLRSDYTHRAGADLVSNGDFNLRVGGNLVNEATLKAARRLDITASSIANRAGASMLSNDTRLNGGNVIDNAGSISGNGALSLVANSIYNTGSIVGGNVSVNTSTLVNGADLGGTTDNAAYGSALLGSTGNMNLIVRDQLLNRDARIFSLGNIAIGGAQDGGGTLVSRTGVVNNVSGSIEADGSILIAASQLNNRRRVVNTTSVSTDPGDDVYSGGELIEGKAIRNLQGARAPYPYRGLAPGIYRNYQVIQQEQLSSASAEGKIAAGGNILLSGSVTNNASTIAAAGLFAANQRGLGGLSDNMIVGGEQLFNQALALNQTVRQSDVEHIVTAITNDCMQPVGQKVVCYYEEEDQRLNSSTTSSSYIALGASMTGGQGVSINGANISNGAVGSDGRNISGASLNGVGAQGGLSGRSRQTAANVGSQAVIGRANGGASSVRVATGTAGSAGAQVGANTQDAMLATSGGIVAMSVAPVMSNDSGLVRSSVDQANVQTTAAGTGVVAGANESRTRVDPATIPVTNIVGGGQTSLTQIDLPIGGLYRLSSGTATDRTAMGRAANGLGGINAWRSNGPGRRYLIETDPRFVNYDNFISSDFLLDKLGVDPEWTQTRLGDGFYEQRLVLDQITQLTGRRYLGNYADGVAQYRALLESGVAAAGQLQLSMGVGLTAAQAAALTQDIVWMVEQDYQGQKVLVPVVYLASNSLQLRGNGALIAGGNVELNATNSMSNQGVIAGADVSITAGNLLNQGRISGTGTVSLEARNDLLNQGQIQGRDVGLLAGNNLISEAAKAINGVGILSGISASNTLQMVAGNDMTLTGTRVQADGSAALIAGNNLSLTPSALRNDNGLLRGGDAVSVTTGQDLIVSAGNDLQLHGVTIKAGGSAALQAGNNLSLTPTTGLDGKVATRTNISTGDSLQLTAGNDLTIRQAEVKAGGDLIAAAGNNLNVESVLNESETNSYNSRNGKTRVTTTTTTQTIDQQALTAGGNLILSAGNDVNLVAAKLDAGKGLGISAGNDINASTVTTVDTSDTLETRKRFKQTTATRDETVYGTEFSAGGNLAMQAGNDINLTAATAASKNGAISLAAGNDVNLLAASEQHDAVQDMTKKKKGTFSSKTTTTHDEWQDNFAIGTALSGESVNISAGNDVAVVGSTVLATGDVRLAAGNNVTIESAQDTSSEAHSFSQKRSGLTGGIGGGVASIGYSKARSNSENATESVTQVASSVGSTDGNLIVSAGNQLTIAASDVGAGKDVTLAAKDIALLARQDTVESQSSQSSKSSGFSVGVTYDPGASYRSARDSTTKNMVDTGSTMSKMSRDAEGAAAGTMAAITPVVIQASSHRSNASQNESTSDARVSQLAAGGNLTLLASDGSITSQGAQLSAEGNALLLASKDIVFDVAHNTQSSGNASAGKGWGFNNAAGLPYGNYNQQGTGNGQTDTITGTQLSVGGSASLTTTQGDISLTASNVAAQGNVSMRAAGDLTIQSGQDILGNTNQSTSKGIGTVVISDTERFAGYNKKNHTDDSAQVSQVASNVGSLGGNVSLTAGGAYTQSASNVVAAKDVDITAASIQLLTANSTSSASQQDDDLKIGAFARIKSPLIDLTNNVDDARKSDGRLGAMQGMAAAANGYQTAKAVQSGSLLSVEAGVGFATNESSFNSSSQISQGSTITGGGNVSLKTTEGDLRILQGNLKAGDTLSLDSARDLVLEAGNSSNTEQSKGSNAGFEVGVGASVGAQTGVYAYVQASAGSHKSNVDGSTWQNTQLAGQNIVLTSEGDTTLRGAVVKGDRIDAQIGGDLTIESLQDKLDIQSKESSVGGRVQVSAGTAWDASGYASGAKANGNYLGVVEQSGLFAGNGGYHVTAGNVNLIGGAIASTNAGASELTADSLTFTDLKNQMDYSAVSAAISGGIGSTGESETDANGKPVQQSAGNQFRDIGHNIVNGNYGEADYSSFNPGIPVMQSGSDTSYTRATLTEGTIKIGGKTTTAAALGINTDASAAHEAVAALPDVRKILGEQQALAAATGTVMTTAKQIGDDIAASANRKVNEAETQYKGSLSPEEADRFAGLSTADKQREMLQNSPDYSAAYTSQQQWGIGGDYSRALQAVTTVVVGGVSGQGAGQVATNALAPYAAQLIGKTFDQNHGSDPNAVLQGLSHAVLGAVLAQVNGGSVAGGALAGAGGELAAQYLTKTLYGDDPRAIDPVTGKFNPNLLPEQDKQMLVALSQAAGAIAGGLAGGSLLDAGIGAQIAGNAATNNAMLSVDEVARIKEMANGDPEAEKRLLAAACSRKKCANGLNSNDPYYAIWSALQTEGDKPEYQGEKDWLSWQSQTINYPSGSMTDALSGVRQGANVPLFNYTPFDALADWSSRNNVGTRTLGGLQMFGGAAEVAGAFVAAPICTTGFGCFAVGYVGFSGADNAISGSKTLFGGVSTPTLGGRALQMLGLSEGTAELVYGLTQLAPSVSVSKGLDAVNKANISLNEIKAIEKQVAEINLARTQLSSRIADLRGALSGGERTGGNMGIAQIDIPGIPATMAASSRIDVPTKEQAQLGFVGQVPEVFESSVVNTAASFPVHRSADSEAKILNNIASVLGENTSAKGVINLLTERPPCSSCANVIDLFKAKYPNIKLNIMDGGGVIRPKKGVSNVARREG</sequence>
<dbReference type="NCBIfam" id="TIGR01731">
    <property type="entry name" value="fil_hemag_20aa"/>
    <property type="match status" value="27"/>
</dbReference>
<name>A0AAJ3CEK6_XANCA</name>
<dbReference type="Gene3D" id="2.160.20.10">
    <property type="entry name" value="Single-stranded right-handed beta-helix, Pectin lyase-like"/>
    <property type="match status" value="1"/>
</dbReference>
<organism evidence="3 4">
    <name type="scientific">Xanthomonas campestris pv. papavericola</name>
    <dbReference type="NCBI Taxonomy" id="487881"/>
    <lineage>
        <taxon>Bacteria</taxon>
        <taxon>Pseudomonadati</taxon>
        <taxon>Pseudomonadota</taxon>
        <taxon>Gammaproteobacteria</taxon>
        <taxon>Lysobacterales</taxon>
        <taxon>Lysobacteraceae</taxon>
        <taxon>Xanthomonas</taxon>
    </lineage>
</organism>
<evidence type="ECO:0000256" key="1">
    <source>
        <dbReference type="SAM" id="SignalP"/>
    </source>
</evidence>
<dbReference type="RefSeq" id="WP_228425741.1">
    <property type="nucleotide sequence ID" value="NZ_JAJFNJ020000003.1"/>
</dbReference>
<dbReference type="SMART" id="SM00912">
    <property type="entry name" value="Haemagg_act"/>
    <property type="match status" value="1"/>
</dbReference>
<keyword evidence="1" id="KW-0732">Signal</keyword>
<dbReference type="InterPro" id="IPR032721">
    <property type="entry name" value="Toxin-deaminase"/>
</dbReference>
<dbReference type="InterPro" id="IPR025157">
    <property type="entry name" value="Hemagglutinin_rpt"/>
</dbReference>
<feature type="domain" description="Filamentous haemagglutinin FhaB/tRNA nuclease CdiA-like TPS" evidence="2">
    <location>
        <begin position="56"/>
        <end position="176"/>
    </location>
</feature>
<comment type="caution">
    <text evidence="3">The sequence shown here is derived from an EMBL/GenBank/DDBJ whole genome shotgun (WGS) entry which is preliminary data.</text>
</comment>
<evidence type="ECO:0000259" key="2">
    <source>
        <dbReference type="SMART" id="SM00912"/>
    </source>
</evidence>
<protein>
    <submittedName>
        <fullName evidence="3">Hemagglutinin repeat-containing protein</fullName>
    </submittedName>
</protein>